<keyword evidence="8" id="KW-1185">Reference proteome</keyword>
<dbReference type="GO" id="GO:0046872">
    <property type="term" value="F:metal ion binding"/>
    <property type="evidence" value="ECO:0007669"/>
    <property type="project" value="UniProtKB-KW"/>
</dbReference>
<dbReference type="InterPro" id="IPR024079">
    <property type="entry name" value="MetalloPept_cat_dom_sf"/>
</dbReference>
<comment type="cofactor">
    <cofactor evidence="1">
        <name>Zn(2+)</name>
        <dbReference type="ChEBI" id="CHEBI:29105"/>
    </cofactor>
</comment>
<evidence type="ECO:0000256" key="1">
    <source>
        <dbReference type="ARBA" id="ARBA00001947"/>
    </source>
</evidence>
<dbReference type="AlphaFoldDB" id="A0A2S7SVZ9"/>
<evidence type="ECO:0000313" key="7">
    <source>
        <dbReference type="EMBL" id="PQJ11122.1"/>
    </source>
</evidence>
<evidence type="ECO:0000256" key="2">
    <source>
        <dbReference type="ARBA" id="ARBA00022670"/>
    </source>
</evidence>
<dbReference type="OrthoDB" id="981600at2"/>
<sequence length="209" mass="23839">MKKVVWGILLFLICLCAYYLYKPLKQIVNIYTGNYSLCLQPFDDLPPGQAMRIYNKIKMDIPDLRIASSLPLPANAWIKTRGRYKADTIIYWLRQRSADTILYIGITSKDISTTKGKVADWGIMGLGFQPGNGCVVSTFRLNKTKEDEQLYKLCLHELGHNMGLPHCPQKYCYMRDAEGGNHKDDENGFCQSCAKVLEHRGLHFVPVDK</sequence>
<keyword evidence="4" id="KW-0378">Hydrolase</keyword>
<dbReference type="Gene3D" id="3.40.390.10">
    <property type="entry name" value="Collagenase (Catalytic Domain)"/>
    <property type="match status" value="1"/>
</dbReference>
<dbReference type="Proteomes" id="UP000239872">
    <property type="component" value="Unassembled WGS sequence"/>
</dbReference>
<proteinExistence type="predicted"/>
<comment type="caution">
    <text evidence="7">The sequence shown here is derived from an EMBL/GenBank/DDBJ whole genome shotgun (WGS) entry which is preliminary data.</text>
</comment>
<dbReference type="RefSeq" id="WP_105039850.1">
    <property type="nucleotide sequence ID" value="NZ_PPSL01000003.1"/>
</dbReference>
<dbReference type="SUPFAM" id="SSF55486">
    <property type="entry name" value="Metalloproteases ('zincins'), catalytic domain"/>
    <property type="match status" value="1"/>
</dbReference>
<name>A0A2S7SVZ9_9BACT</name>
<keyword evidence="6" id="KW-0482">Metalloprotease</keyword>
<dbReference type="GO" id="GO:0008237">
    <property type="term" value="F:metallopeptidase activity"/>
    <property type="evidence" value="ECO:0007669"/>
    <property type="project" value="UniProtKB-KW"/>
</dbReference>
<evidence type="ECO:0000256" key="5">
    <source>
        <dbReference type="ARBA" id="ARBA00022833"/>
    </source>
</evidence>
<keyword evidence="5" id="KW-0862">Zinc</keyword>
<keyword evidence="3" id="KW-0479">Metal-binding</keyword>
<reference evidence="7 8" key="1">
    <citation type="submission" date="2018-01" db="EMBL/GenBank/DDBJ databases">
        <title>A novel member of the phylum Bacteroidetes isolated from glacier ice.</title>
        <authorList>
            <person name="Liu Q."/>
            <person name="Xin Y.-H."/>
        </authorList>
    </citation>
    <scope>NUCLEOTIDE SEQUENCE [LARGE SCALE GENOMIC DNA]</scope>
    <source>
        <strain evidence="7 8">RB1R16</strain>
    </source>
</reference>
<accession>A0A2S7SVZ9</accession>
<organism evidence="7 8">
    <name type="scientific">Flavipsychrobacter stenotrophus</name>
    <dbReference type="NCBI Taxonomy" id="2077091"/>
    <lineage>
        <taxon>Bacteria</taxon>
        <taxon>Pseudomonadati</taxon>
        <taxon>Bacteroidota</taxon>
        <taxon>Chitinophagia</taxon>
        <taxon>Chitinophagales</taxon>
        <taxon>Chitinophagaceae</taxon>
        <taxon>Flavipsychrobacter</taxon>
    </lineage>
</organism>
<evidence type="ECO:0000256" key="3">
    <source>
        <dbReference type="ARBA" id="ARBA00022723"/>
    </source>
</evidence>
<evidence type="ECO:0000256" key="4">
    <source>
        <dbReference type="ARBA" id="ARBA00022801"/>
    </source>
</evidence>
<dbReference type="InterPro" id="IPR012962">
    <property type="entry name" value="Pept_M54_archaemetzincn"/>
</dbReference>
<dbReference type="EMBL" id="PPSL01000003">
    <property type="protein sequence ID" value="PQJ11122.1"/>
    <property type="molecule type" value="Genomic_DNA"/>
</dbReference>
<keyword evidence="2 7" id="KW-0645">Protease</keyword>
<dbReference type="GO" id="GO:0006508">
    <property type="term" value="P:proteolysis"/>
    <property type="evidence" value="ECO:0007669"/>
    <property type="project" value="UniProtKB-KW"/>
</dbReference>
<evidence type="ECO:0000256" key="6">
    <source>
        <dbReference type="ARBA" id="ARBA00023049"/>
    </source>
</evidence>
<evidence type="ECO:0000313" key="8">
    <source>
        <dbReference type="Proteomes" id="UP000239872"/>
    </source>
</evidence>
<gene>
    <name evidence="7" type="ORF">CJD36_014230</name>
</gene>
<dbReference type="Pfam" id="PF07998">
    <property type="entry name" value="Peptidase_M54"/>
    <property type="match status" value="1"/>
</dbReference>
<protein>
    <submittedName>
        <fullName evidence="7">Zn-dependent protease</fullName>
    </submittedName>
</protein>